<dbReference type="GO" id="GO:0035539">
    <property type="term" value="F:8-oxo-7,8-dihydrodeoxyguanosine triphosphate pyrophosphatase activity"/>
    <property type="evidence" value="ECO:0007669"/>
    <property type="project" value="TreeGrafter"/>
</dbReference>
<dbReference type="STRING" id="254877.A0A1V6TRZ1"/>
<dbReference type="PROSITE" id="PS51462">
    <property type="entry name" value="NUDIX"/>
    <property type="match status" value="1"/>
</dbReference>
<evidence type="ECO:0000313" key="3">
    <source>
        <dbReference type="EMBL" id="OQE28926.1"/>
    </source>
</evidence>
<accession>A0A1V6TRZ1</accession>
<dbReference type="InterPro" id="IPR015797">
    <property type="entry name" value="NUDIX_hydrolase-like_dom_sf"/>
</dbReference>
<keyword evidence="1" id="KW-0378">Hydrolase</keyword>
<dbReference type="FunFam" id="3.90.79.10:FF:000060">
    <property type="entry name" value="Nudix hydrolase 1"/>
    <property type="match status" value="1"/>
</dbReference>
<protein>
    <recommendedName>
        <fullName evidence="2">Nudix hydrolase domain-containing protein</fullName>
    </recommendedName>
</protein>
<reference evidence="4" key="1">
    <citation type="journal article" date="2017" name="Nat. Microbiol.">
        <title>Global analysis of biosynthetic gene clusters reveals vast potential of secondary metabolite production in Penicillium species.</title>
        <authorList>
            <person name="Nielsen J.C."/>
            <person name="Grijseels S."/>
            <person name="Prigent S."/>
            <person name="Ji B."/>
            <person name="Dainat J."/>
            <person name="Nielsen K.F."/>
            <person name="Frisvad J.C."/>
            <person name="Workman M."/>
            <person name="Nielsen J."/>
        </authorList>
    </citation>
    <scope>NUCLEOTIDE SEQUENCE [LARGE SCALE GENOMIC DNA]</scope>
    <source>
        <strain evidence="4">IBT 14082</strain>
    </source>
</reference>
<dbReference type="PANTHER" id="PTHR16099:SF5">
    <property type="entry name" value="NUCLEOTIDE TRIPHOSPHATE DIPHOSPHATASE NUDT15"/>
    <property type="match status" value="1"/>
</dbReference>
<gene>
    <name evidence="3" type="ORF">PENFLA_c004G00630</name>
</gene>
<dbReference type="PRINTS" id="PR00502">
    <property type="entry name" value="NUDIXFAMILY"/>
</dbReference>
<dbReference type="InterPro" id="IPR000086">
    <property type="entry name" value="NUDIX_hydrolase_dom"/>
</dbReference>
<dbReference type="GO" id="GO:0006203">
    <property type="term" value="P:dGTP catabolic process"/>
    <property type="evidence" value="ECO:0007669"/>
    <property type="project" value="TreeGrafter"/>
</dbReference>
<dbReference type="Proteomes" id="UP000191342">
    <property type="component" value="Unassembled WGS sequence"/>
</dbReference>
<sequence length="109" mass="12073">MEPKVGISIFVWNNRGKFVIGKRRGSIGADTWALPGGHLEFGKSLETGAAREVLEETGLVVQDLRFLAVVNTVMHMDGRHYVVIFFEGYISEKDGEAALQPQVLEPESK</sequence>
<dbReference type="InterPro" id="IPR020476">
    <property type="entry name" value="Nudix_hydrolase"/>
</dbReference>
<dbReference type="OrthoDB" id="447842at2759"/>
<dbReference type="Pfam" id="PF00293">
    <property type="entry name" value="NUDIX"/>
    <property type="match status" value="1"/>
</dbReference>
<dbReference type="PANTHER" id="PTHR16099">
    <property type="entry name" value="8-OXO-DGTP DIPHOSPHATES NUDT15"/>
    <property type="match status" value="1"/>
</dbReference>
<evidence type="ECO:0000256" key="1">
    <source>
        <dbReference type="ARBA" id="ARBA00022801"/>
    </source>
</evidence>
<proteinExistence type="predicted"/>
<dbReference type="SUPFAM" id="SSF55811">
    <property type="entry name" value="Nudix"/>
    <property type="match status" value="1"/>
</dbReference>
<dbReference type="AlphaFoldDB" id="A0A1V6TRZ1"/>
<dbReference type="CDD" id="cd04678">
    <property type="entry name" value="NUDIX_MTH2_Nudt15"/>
    <property type="match status" value="1"/>
</dbReference>
<dbReference type="EMBL" id="MLQL01000004">
    <property type="protein sequence ID" value="OQE28926.1"/>
    <property type="molecule type" value="Genomic_DNA"/>
</dbReference>
<dbReference type="Gene3D" id="3.90.79.10">
    <property type="entry name" value="Nucleoside Triphosphate Pyrophosphohydrolase"/>
    <property type="match status" value="1"/>
</dbReference>
<feature type="domain" description="Nudix hydrolase" evidence="2">
    <location>
        <begin position="2"/>
        <end position="109"/>
    </location>
</feature>
<dbReference type="GO" id="GO:0005829">
    <property type="term" value="C:cytosol"/>
    <property type="evidence" value="ECO:0007669"/>
    <property type="project" value="TreeGrafter"/>
</dbReference>
<keyword evidence="4" id="KW-1185">Reference proteome</keyword>
<comment type="caution">
    <text evidence="3">The sequence shown here is derived from an EMBL/GenBank/DDBJ whole genome shotgun (WGS) entry which is preliminary data.</text>
</comment>
<evidence type="ECO:0000313" key="4">
    <source>
        <dbReference type="Proteomes" id="UP000191342"/>
    </source>
</evidence>
<evidence type="ECO:0000259" key="2">
    <source>
        <dbReference type="PROSITE" id="PS51462"/>
    </source>
</evidence>
<name>A0A1V6TRZ1_9EURO</name>
<organism evidence="3 4">
    <name type="scientific">Penicillium flavigenum</name>
    <dbReference type="NCBI Taxonomy" id="254877"/>
    <lineage>
        <taxon>Eukaryota</taxon>
        <taxon>Fungi</taxon>
        <taxon>Dikarya</taxon>
        <taxon>Ascomycota</taxon>
        <taxon>Pezizomycotina</taxon>
        <taxon>Eurotiomycetes</taxon>
        <taxon>Eurotiomycetidae</taxon>
        <taxon>Eurotiales</taxon>
        <taxon>Aspergillaceae</taxon>
        <taxon>Penicillium</taxon>
    </lineage>
</organism>